<evidence type="ECO:0000259" key="6">
    <source>
        <dbReference type="Pfam" id="PF02782"/>
    </source>
</evidence>
<keyword evidence="8" id="KW-1185">Reference proteome</keyword>
<dbReference type="GO" id="GO:0016773">
    <property type="term" value="F:phosphotransferase activity, alcohol group as acceptor"/>
    <property type="evidence" value="ECO:0007669"/>
    <property type="project" value="InterPro"/>
</dbReference>
<evidence type="ECO:0000313" key="8">
    <source>
        <dbReference type="Proteomes" id="UP000261905"/>
    </source>
</evidence>
<keyword evidence="2 4" id="KW-0808">Transferase</keyword>
<dbReference type="InterPro" id="IPR018484">
    <property type="entry name" value="FGGY_N"/>
</dbReference>
<dbReference type="PANTHER" id="PTHR43095">
    <property type="entry name" value="SUGAR KINASE"/>
    <property type="match status" value="1"/>
</dbReference>
<feature type="domain" description="Carbohydrate kinase FGGY N-terminal" evidence="5">
    <location>
        <begin position="3"/>
        <end position="252"/>
    </location>
</feature>
<dbReference type="InterPro" id="IPR018485">
    <property type="entry name" value="FGGY_C"/>
</dbReference>
<feature type="domain" description="Carbohydrate kinase FGGY C-terminal" evidence="6">
    <location>
        <begin position="263"/>
        <end position="459"/>
    </location>
</feature>
<dbReference type="EMBL" id="QUBQ01000001">
    <property type="protein sequence ID" value="REK76668.1"/>
    <property type="molecule type" value="Genomic_DNA"/>
</dbReference>
<dbReference type="GO" id="GO:0005975">
    <property type="term" value="P:carbohydrate metabolic process"/>
    <property type="evidence" value="ECO:0007669"/>
    <property type="project" value="InterPro"/>
</dbReference>
<comment type="similarity">
    <text evidence="1 4">Belongs to the FGGY kinase family.</text>
</comment>
<dbReference type="InterPro" id="IPR018483">
    <property type="entry name" value="Carb_kinase_FGGY_CS"/>
</dbReference>
<comment type="caution">
    <text evidence="7">The sequence shown here is derived from an EMBL/GenBank/DDBJ whole genome shotgun (WGS) entry which is preliminary data.</text>
</comment>
<evidence type="ECO:0000256" key="3">
    <source>
        <dbReference type="ARBA" id="ARBA00022777"/>
    </source>
</evidence>
<dbReference type="GO" id="GO:0016301">
    <property type="term" value="F:kinase activity"/>
    <property type="evidence" value="ECO:0007669"/>
    <property type="project" value="UniProtKB-KW"/>
</dbReference>
<dbReference type="Gene3D" id="3.30.420.40">
    <property type="match status" value="2"/>
</dbReference>
<dbReference type="InterPro" id="IPR043129">
    <property type="entry name" value="ATPase_NBD"/>
</dbReference>
<evidence type="ECO:0000256" key="2">
    <source>
        <dbReference type="ARBA" id="ARBA00022679"/>
    </source>
</evidence>
<dbReference type="PANTHER" id="PTHR43095:SF5">
    <property type="entry name" value="XYLULOSE KINASE"/>
    <property type="match status" value="1"/>
</dbReference>
<dbReference type="PROSITE" id="PS00445">
    <property type="entry name" value="FGGY_KINASES_2"/>
    <property type="match status" value="1"/>
</dbReference>
<dbReference type="PIRSF" id="PIRSF000538">
    <property type="entry name" value="GlpK"/>
    <property type="match status" value="1"/>
</dbReference>
<keyword evidence="3 4" id="KW-0418">Kinase</keyword>
<evidence type="ECO:0000256" key="1">
    <source>
        <dbReference type="ARBA" id="ARBA00009156"/>
    </source>
</evidence>
<dbReference type="Pfam" id="PF02782">
    <property type="entry name" value="FGGY_C"/>
    <property type="match status" value="1"/>
</dbReference>
<proteinExistence type="inferred from homology"/>
<organism evidence="7 8">
    <name type="scientific">Paenibacillus paeoniae</name>
    <dbReference type="NCBI Taxonomy" id="2292705"/>
    <lineage>
        <taxon>Bacteria</taxon>
        <taxon>Bacillati</taxon>
        <taxon>Bacillota</taxon>
        <taxon>Bacilli</taxon>
        <taxon>Bacillales</taxon>
        <taxon>Paenibacillaceae</taxon>
        <taxon>Paenibacillus</taxon>
    </lineage>
</organism>
<dbReference type="Proteomes" id="UP000261905">
    <property type="component" value="Unassembled WGS sequence"/>
</dbReference>
<dbReference type="OrthoDB" id="9805576at2"/>
<protein>
    <recommendedName>
        <fullName evidence="9">Carbohydrate kinase</fullName>
    </recommendedName>
</protein>
<dbReference type="AlphaFoldDB" id="A0A371PKE6"/>
<evidence type="ECO:0000313" key="7">
    <source>
        <dbReference type="EMBL" id="REK76668.1"/>
    </source>
</evidence>
<dbReference type="InterPro" id="IPR050406">
    <property type="entry name" value="FGGY_Carb_Kinase"/>
</dbReference>
<evidence type="ECO:0000259" key="5">
    <source>
        <dbReference type="Pfam" id="PF00370"/>
    </source>
</evidence>
<sequence length="510" mass="55882">MSYVMGIDIGTYESKGVLVDRNGKIVAQSAVPHQLEIPHRGWAEHDAESTWWHDFKLLSQSLLHKAQMEYGITKDEIEAVGVSSIAPAVLPIDKTGAPLRKAILYGVDTRAEREITALNESAGEEQIFEIAGQALTSQAAGPKIKWIKDREPEVYEQTSKFLCGSGYLVYKLTGQYIMDRYTAVNYAPLFDIRTLEWNSDMVASITDAEKLPELTWSTDIVGAVTASAAEETGLAPGTKVIAGTADAMSEAISIGAIHQGDLMMMFGSSTFFILTTDKIMKTKQLWPNVHVVPGANTLTGGTATAGSLTRWFVDQCLGRNAGSGEASGWSVDQAYTYMTEQAGLSPPGANGLITLPFFSGERTPIHDASAKGMMFGLSLNHTTADMYRSLLEGISFSIRHNFDVMKSLGASVQRVVSVGGGVKNQLWLQSVSDICGVRQAIPEVTVGAAYGNAFICGMALGWHDKLEEIDAWVKIVRYIEPQSDQQELYERYYKIYHRLYEGTKELMKEL</sequence>
<evidence type="ECO:0000256" key="4">
    <source>
        <dbReference type="RuleBase" id="RU003733"/>
    </source>
</evidence>
<dbReference type="RefSeq" id="WP_116043727.1">
    <property type="nucleotide sequence ID" value="NZ_QUBQ01000001.1"/>
</dbReference>
<dbReference type="Pfam" id="PF00370">
    <property type="entry name" value="FGGY_N"/>
    <property type="match status" value="1"/>
</dbReference>
<gene>
    <name evidence="7" type="ORF">DX130_06425</name>
</gene>
<dbReference type="SUPFAM" id="SSF53067">
    <property type="entry name" value="Actin-like ATPase domain"/>
    <property type="match status" value="2"/>
</dbReference>
<reference evidence="7 8" key="1">
    <citation type="submission" date="2018-08" db="EMBL/GenBank/DDBJ databases">
        <title>Paenibacillus sp. M4BSY-1, whole genome shotgun sequence.</title>
        <authorList>
            <person name="Tuo L."/>
        </authorList>
    </citation>
    <scope>NUCLEOTIDE SEQUENCE [LARGE SCALE GENOMIC DNA]</scope>
    <source>
        <strain evidence="7 8">M4BSY-1</strain>
    </source>
</reference>
<accession>A0A371PKE6</accession>
<dbReference type="InterPro" id="IPR000577">
    <property type="entry name" value="Carb_kinase_FGGY"/>
</dbReference>
<dbReference type="CDD" id="cd07804">
    <property type="entry name" value="ASKHA_NBD_FGGY_RrXK-like"/>
    <property type="match status" value="1"/>
</dbReference>
<name>A0A371PKE6_9BACL</name>
<evidence type="ECO:0008006" key="9">
    <source>
        <dbReference type="Google" id="ProtNLM"/>
    </source>
</evidence>